<name>A0ABV6MB95_9ACTN</name>
<evidence type="ECO:0000256" key="7">
    <source>
        <dbReference type="ARBA" id="ARBA00023136"/>
    </source>
</evidence>
<evidence type="ECO:0000313" key="9">
    <source>
        <dbReference type="EMBL" id="MFC0531968.1"/>
    </source>
</evidence>
<dbReference type="Pfam" id="PF03591">
    <property type="entry name" value="AzlC"/>
    <property type="match status" value="1"/>
</dbReference>
<dbReference type="PANTHER" id="PTHR34979:SF1">
    <property type="entry name" value="INNER MEMBRANE PROTEIN YGAZ"/>
    <property type="match status" value="1"/>
</dbReference>
<evidence type="ECO:0000256" key="6">
    <source>
        <dbReference type="ARBA" id="ARBA00022989"/>
    </source>
</evidence>
<evidence type="ECO:0000256" key="8">
    <source>
        <dbReference type="SAM" id="Phobius"/>
    </source>
</evidence>
<evidence type="ECO:0000256" key="5">
    <source>
        <dbReference type="ARBA" id="ARBA00022692"/>
    </source>
</evidence>
<keyword evidence="7 8" id="KW-0472">Membrane</keyword>
<feature type="transmembrane region" description="Helical" evidence="8">
    <location>
        <begin position="46"/>
        <end position="68"/>
    </location>
</feature>
<protein>
    <submittedName>
        <fullName evidence="9">AzlC family ABC transporter permease</fullName>
    </submittedName>
</protein>
<reference evidence="9 10" key="1">
    <citation type="submission" date="2024-09" db="EMBL/GenBank/DDBJ databases">
        <authorList>
            <person name="Sun Q."/>
            <person name="Mori K."/>
        </authorList>
    </citation>
    <scope>NUCLEOTIDE SEQUENCE [LARGE SCALE GENOMIC DNA]</scope>
    <source>
        <strain evidence="9 10">TBRC 3947</strain>
    </source>
</reference>
<dbReference type="EMBL" id="JBHLUH010000063">
    <property type="protein sequence ID" value="MFC0531968.1"/>
    <property type="molecule type" value="Genomic_DNA"/>
</dbReference>
<feature type="transmembrane region" description="Helical" evidence="8">
    <location>
        <begin position="194"/>
        <end position="223"/>
    </location>
</feature>
<proteinExistence type="inferred from homology"/>
<keyword evidence="5 8" id="KW-0812">Transmembrane</keyword>
<feature type="transmembrane region" description="Helical" evidence="8">
    <location>
        <begin position="160"/>
        <end position="182"/>
    </location>
</feature>
<evidence type="ECO:0000313" key="10">
    <source>
        <dbReference type="Proteomes" id="UP001589867"/>
    </source>
</evidence>
<comment type="subcellular location">
    <subcellularLocation>
        <location evidence="1">Cell membrane</location>
        <topology evidence="1">Multi-pass membrane protein</topology>
    </subcellularLocation>
</comment>
<accession>A0ABV6MB95</accession>
<keyword evidence="10" id="KW-1185">Reference proteome</keyword>
<dbReference type="Proteomes" id="UP001589867">
    <property type="component" value="Unassembled WGS sequence"/>
</dbReference>
<feature type="transmembrane region" description="Helical" evidence="8">
    <location>
        <begin position="133"/>
        <end position="154"/>
    </location>
</feature>
<feature type="transmembrane region" description="Helical" evidence="8">
    <location>
        <begin position="20"/>
        <end position="39"/>
    </location>
</feature>
<dbReference type="RefSeq" id="WP_377257363.1">
    <property type="nucleotide sequence ID" value="NZ_JBHLUH010000063.1"/>
</dbReference>
<evidence type="ECO:0000256" key="3">
    <source>
        <dbReference type="ARBA" id="ARBA00022448"/>
    </source>
</evidence>
<evidence type="ECO:0000256" key="4">
    <source>
        <dbReference type="ARBA" id="ARBA00022475"/>
    </source>
</evidence>
<organism evidence="9 10">
    <name type="scientific">Phytohabitans kaempferiae</name>
    <dbReference type="NCBI Taxonomy" id="1620943"/>
    <lineage>
        <taxon>Bacteria</taxon>
        <taxon>Bacillati</taxon>
        <taxon>Actinomycetota</taxon>
        <taxon>Actinomycetes</taxon>
        <taxon>Micromonosporales</taxon>
        <taxon>Micromonosporaceae</taxon>
    </lineage>
</organism>
<gene>
    <name evidence="9" type="ORF">ACFFIA_30390</name>
</gene>
<comment type="caution">
    <text evidence="9">The sequence shown here is derived from an EMBL/GenBank/DDBJ whole genome shotgun (WGS) entry which is preliminary data.</text>
</comment>
<keyword evidence="3" id="KW-0813">Transport</keyword>
<evidence type="ECO:0000256" key="2">
    <source>
        <dbReference type="ARBA" id="ARBA00010735"/>
    </source>
</evidence>
<dbReference type="InterPro" id="IPR011606">
    <property type="entry name" value="Brnchd-chn_aa_trnsp_permease"/>
</dbReference>
<keyword evidence="6 8" id="KW-1133">Transmembrane helix</keyword>
<dbReference type="PANTHER" id="PTHR34979">
    <property type="entry name" value="INNER MEMBRANE PROTEIN YGAZ"/>
    <property type="match status" value="1"/>
</dbReference>
<comment type="similarity">
    <text evidence="2">Belongs to the AzlC family.</text>
</comment>
<keyword evidence="4" id="KW-1003">Cell membrane</keyword>
<sequence length="230" mass="23162">MSSTSAQSRASGWRGGLSVGAGLGAAAFALAVSFGAAAVAAGWPAWLVVLMSAVVFAGAAQFALVVAFAAGGGIVAALAAAMLINLRFVPMALTVAGSLRGGRLRRSLEAQAVVDGSWVAARRGDGTVDREKMIAASLAQWPAWVAGTAIGAYLTPDTEVARTLGLDVIFPAFFLVFVLDSLRNEPGHRTTITVAALLAAAMCWIVPPGVALLCAGVAAVLAVRGSRAAS</sequence>
<evidence type="ECO:0000256" key="1">
    <source>
        <dbReference type="ARBA" id="ARBA00004651"/>
    </source>
</evidence>